<protein>
    <submittedName>
        <fullName evidence="1">Proline hydroxylase</fullName>
    </submittedName>
</protein>
<keyword evidence="2" id="KW-1185">Reference proteome</keyword>
<gene>
    <name evidence="1" type="ORF">CP969_24505</name>
</gene>
<accession>A0ABX6AID0</accession>
<dbReference type="Gene3D" id="2.60.120.620">
    <property type="entry name" value="q2cbj1_9rhob like domain"/>
    <property type="match status" value="1"/>
</dbReference>
<reference evidence="1 2" key="1">
    <citation type="submission" date="2017-09" db="EMBL/GenBank/DDBJ databases">
        <authorList>
            <person name="Lee N."/>
            <person name="Cho B.-K."/>
        </authorList>
    </citation>
    <scope>NUCLEOTIDE SEQUENCE [LARGE SCALE GENOMIC DNA]</scope>
    <source>
        <strain evidence="1 2">ATCC 39115</strain>
    </source>
</reference>
<sequence>MSSAHLHDPFFRTVTAAEFSREHIAGLAAGRWTAVRVPGLRSEADCGRVVEALQSATFESYGRQRVQPTVLRFGVGVSDHRSGGRVADSYWPALDAAREAWRDLRLPFDPLAEARQAIGADWPGAVGVGRHKGREMGAGVVREAPQGFLVHYDDAEREFTEDLLGAPLVAQLAFNLYLSVPETGGETVVWRRRWHPRDESFRPPGSYGYTDGVVQDAECIELKPTVGEGLLFDSRNYHAVRPSVGDRRIALGFSIGLTADGNLLAWG</sequence>
<evidence type="ECO:0000313" key="2">
    <source>
        <dbReference type="Proteomes" id="UP000327143"/>
    </source>
</evidence>
<organism evidence="1 2">
    <name type="scientific">Streptomyces viridosporus T7A</name>
    <dbReference type="NCBI Taxonomy" id="665577"/>
    <lineage>
        <taxon>Bacteria</taxon>
        <taxon>Bacillati</taxon>
        <taxon>Actinomycetota</taxon>
        <taxon>Actinomycetes</taxon>
        <taxon>Kitasatosporales</taxon>
        <taxon>Streptomycetaceae</taxon>
        <taxon>Streptomyces</taxon>
    </lineage>
</organism>
<dbReference type="RefSeq" id="WP_026084914.1">
    <property type="nucleotide sequence ID" value="NZ_CP023700.1"/>
</dbReference>
<proteinExistence type="predicted"/>
<name>A0ABX6AID0_STRVD</name>
<dbReference type="Proteomes" id="UP000327143">
    <property type="component" value="Chromosome"/>
</dbReference>
<dbReference type="EMBL" id="CP023700">
    <property type="protein sequence ID" value="QEU87486.1"/>
    <property type="molecule type" value="Genomic_DNA"/>
</dbReference>
<evidence type="ECO:0000313" key="1">
    <source>
        <dbReference type="EMBL" id="QEU87486.1"/>
    </source>
</evidence>